<dbReference type="Pfam" id="PF23947">
    <property type="entry name" value="DUF7281"/>
    <property type="match status" value="1"/>
</dbReference>
<accession>A6L8M3</accession>
<keyword evidence="3" id="KW-1185">Reference proteome</keyword>
<protein>
    <recommendedName>
        <fullName evidence="1">DUF7281 domain-containing protein</fullName>
    </recommendedName>
</protein>
<sequence>MLGTMIDREQNLRLGDARKLSQMMQGESVPSSGLSKQMAEELLSEDLIWQQVYGSRRKFKLRDANALSIYLAQRYGIQVSLDEWIKVMESGETVSRARQVEVTSRSKAKSTRSFTGFLVKSYQPIETSLYGEPLLINPPQGLSLFIEDFTHFRLADDVTVVGIENGENFQHIEQMRHLFKNIKVLFVSRYPQSSDLRTWLRAISNPYLHFGDFDLAGIHIFLTEFFTHLGLKARFFIPSDIETRLQTGNTLLYNLQYERFKEMKVIDERLKPLVAMIHRYRRIYEQEGYLQNR</sequence>
<dbReference type="eggNOG" id="ENOG5033UYY">
    <property type="taxonomic scope" value="Bacteria"/>
</dbReference>
<dbReference type="Proteomes" id="UP000000566">
    <property type="component" value="Chromosome"/>
</dbReference>
<reference evidence="2 3" key="1">
    <citation type="journal article" date="2007" name="PLoS Biol.">
        <title>Evolution of symbiotic bacteria in the distal human intestine.</title>
        <authorList>
            <person name="Xu J."/>
            <person name="Mahowald M.A."/>
            <person name="Ley R.E."/>
            <person name="Lozupone C.A."/>
            <person name="Hamady M."/>
            <person name="Martens E.C."/>
            <person name="Henrissat B."/>
            <person name="Coutinho P.M."/>
            <person name="Minx P."/>
            <person name="Latreille P."/>
            <person name="Cordum H."/>
            <person name="Van Brunt A."/>
            <person name="Kim K."/>
            <person name="Fulton R.S."/>
            <person name="Fulton L.A."/>
            <person name="Clifton S.W."/>
            <person name="Wilson R.K."/>
            <person name="Knight R.D."/>
            <person name="Gordon J.I."/>
        </authorList>
    </citation>
    <scope>NUCLEOTIDE SEQUENCE [LARGE SCALE GENOMIC DNA]</scope>
    <source>
        <strain evidence="3">ATCC 8503 / DSM 20701 / CIP 104284 / JCM 5825 / NCTC 11152</strain>
    </source>
</reference>
<proteinExistence type="predicted"/>
<evidence type="ECO:0000259" key="1">
    <source>
        <dbReference type="Pfam" id="PF23947"/>
    </source>
</evidence>
<dbReference type="EMBL" id="CP000140">
    <property type="protein sequence ID" value="ABR42037.1"/>
    <property type="molecule type" value="Genomic_DNA"/>
</dbReference>
<evidence type="ECO:0000313" key="2">
    <source>
        <dbReference type="EMBL" id="ABR42037.1"/>
    </source>
</evidence>
<gene>
    <name evidence="2" type="ordered locus">BDI_0252</name>
</gene>
<dbReference type="KEGG" id="pdi:BDI_0252"/>
<dbReference type="AlphaFoldDB" id="A6L8M3"/>
<name>A6L8M3_PARD8</name>
<dbReference type="HOGENOM" id="CLU_982300_0_0_10"/>
<organism evidence="2 3">
    <name type="scientific">Parabacteroides distasonis (strain ATCC 8503 / DSM 20701 / CIP 104284 / JCM 5825 / NCTC 11152)</name>
    <dbReference type="NCBI Taxonomy" id="435591"/>
    <lineage>
        <taxon>Bacteria</taxon>
        <taxon>Pseudomonadati</taxon>
        <taxon>Bacteroidota</taxon>
        <taxon>Bacteroidia</taxon>
        <taxon>Bacteroidales</taxon>
        <taxon>Tannerellaceae</taxon>
        <taxon>Parabacteroides</taxon>
    </lineage>
</organism>
<dbReference type="InterPro" id="IPR055705">
    <property type="entry name" value="DUF7281"/>
</dbReference>
<evidence type="ECO:0000313" key="3">
    <source>
        <dbReference type="Proteomes" id="UP000000566"/>
    </source>
</evidence>
<feature type="domain" description="DUF7281" evidence="1">
    <location>
        <begin position="142"/>
        <end position="291"/>
    </location>
</feature>
<dbReference type="STRING" id="435591.BDI_0252"/>
<dbReference type="PaxDb" id="435591-BDI_0252"/>